<feature type="transmembrane region" description="Helical" evidence="1">
    <location>
        <begin position="89"/>
        <end position="113"/>
    </location>
</feature>
<keyword evidence="1" id="KW-0812">Transmembrane</keyword>
<keyword evidence="3" id="KW-1185">Reference proteome</keyword>
<sequence length="118" mass="13576">MAIPVVTFYKYTGTFLANYHDWSQDSNIGGILARFYESNFLETIKGLNWKVRESGFFAKVGYVITAYLAMIIYLFIPPVILSIFTKNRIFLAVVTAICWALPIFLFGGFIYMVEIFSR</sequence>
<gene>
    <name evidence="2" type="ORF">RP29_04375</name>
</gene>
<protein>
    <submittedName>
        <fullName evidence="2">Uncharacterized protein</fullName>
    </submittedName>
</protein>
<evidence type="ECO:0000313" key="2">
    <source>
        <dbReference type="EMBL" id="KJA11611.1"/>
    </source>
</evidence>
<feature type="transmembrane region" description="Helical" evidence="1">
    <location>
        <begin position="60"/>
        <end position="83"/>
    </location>
</feature>
<keyword evidence="1" id="KW-1133">Transmembrane helix</keyword>
<proteinExistence type="predicted"/>
<dbReference type="AlphaFoldDB" id="A0A0D7KB41"/>
<dbReference type="EMBL" id="JXYQ01000011">
    <property type="protein sequence ID" value="KJA11611.1"/>
    <property type="molecule type" value="Genomic_DNA"/>
</dbReference>
<name>A0A0D7KB41_9BURK</name>
<dbReference type="PATRIC" id="fig|80878.5.peg.109"/>
<evidence type="ECO:0000313" key="3">
    <source>
        <dbReference type="Proteomes" id="UP000032566"/>
    </source>
</evidence>
<organism evidence="2 3">
    <name type="scientific">Acidovorax temperans</name>
    <dbReference type="NCBI Taxonomy" id="80878"/>
    <lineage>
        <taxon>Bacteria</taxon>
        <taxon>Pseudomonadati</taxon>
        <taxon>Pseudomonadota</taxon>
        <taxon>Betaproteobacteria</taxon>
        <taxon>Burkholderiales</taxon>
        <taxon>Comamonadaceae</taxon>
        <taxon>Acidovorax</taxon>
    </lineage>
</organism>
<dbReference type="Proteomes" id="UP000032566">
    <property type="component" value="Unassembled WGS sequence"/>
</dbReference>
<reference evidence="2 3" key="1">
    <citation type="submission" date="2014-12" db="EMBL/GenBank/DDBJ databases">
        <title>Isolation of bacteria from lake water.</title>
        <authorList>
            <person name="Sheng K.-Y."/>
            <person name="Chin P.-S."/>
            <person name="Chan K.-G."/>
            <person name="Tan G.S."/>
        </authorList>
    </citation>
    <scope>NUCLEOTIDE SEQUENCE [LARGE SCALE GENOMIC DNA]</scope>
    <source>
        <strain evidence="2 3">KY4</strain>
    </source>
</reference>
<keyword evidence="1" id="KW-0472">Membrane</keyword>
<accession>A0A0D7KB41</accession>
<comment type="caution">
    <text evidence="2">The sequence shown here is derived from an EMBL/GenBank/DDBJ whole genome shotgun (WGS) entry which is preliminary data.</text>
</comment>
<evidence type="ECO:0000256" key="1">
    <source>
        <dbReference type="SAM" id="Phobius"/>
    </source>
</evidence>